<comment type="subcellular location">
    <subcellularLocation>
        <location evidence="1">Cell inner membrane</location>
        <topology evidence="1">Multi-pass membrane protein</topology>
    </subcellularLocation>
</comment>
<keyword evidence="12" id="KW-1185">Reference proteome</keyword>
<evidence type="ECO:0000256" key="8">
    <source>
        <dbReference type="ARBA" id="ARBA00038436"/>
    </source>
</evidence>
<keyword evidence="5 9" id="KW-0812">Transmembrane</keyword>
<feature type="domain" description="Tripartite ATP-independent periplasmic transporters DctQ component" evidence="10">
    <location>
        <begin position="27"/>
        <end position="152"/>
    </location>
</feature>
<evidence type="ECO:0000256" key="4">
    <source>
        <dbReference type="ARBA" id="ARBA00022519"/>
    </source>
</evidence>
<name>A0A4V2YVU9_9ACTN</name>
<evidence type="ECO:0000256" key="6">
    <source>
        <dbReference type="ARBA" id="ARBA00022989"/>
    </source>
</evidence>
<evidence type="ECO:0000256" key="1">
    <source>
        <dbReference type="ARBA" id="ARBA00004429"/>
    </source>
</evidence>
<accession>A0A4V2YVU9</accession>
<dbReference type="OrthoDB" id="2085311at2"/>
<keyword evidence="6 9" id="KW-1133">Transmembrane helix</keyword>
<feature type="transmembrane region" description="Helical" evidence="9">
    <location>
        <begin position="20"/>
        <end position="41"/>
    </location>
</feature>
<reference evidence="11 12" key="1">
    <citation type="submission" date="2019-03" db="EMBL/GenBank/DDBJ databases">
        <title>Draft genome sequences of novel Actinobacteria.</title>
        <authorList>
            <person name="Sahin N."/>
            <person name="Ay H."/>
            <person name="Saygin H."/>
        </authorList>
    </citation>
    <scope>NUCLEOTIDE SEQUENCE [LARGE SCALE GENOMIC DNA]</scope>
    <source>
        <strain evidence="11 12">DSM 45941</strain>
    </source>
</reference>
<evidence type="ECO:0000256" key="2">
    <source>
        <dbReference type="ARBA" id="ARBA00022448"/>
    </source>
</evidence>
<dbReference type="GO" id="GO:0005886">
    <property type="term" value="C:plasma membrane"/>
    <property type="evidence" value="ECO:0007669"/>
    <property type="project" value="UniProtKB-SubCell"/>
</dbReference>
<evidence type="ECO:0000313" key="11">
    <source>
        <dbReference type="EMBL" id="TDD83047.1"/>
    </source>
</evidence>
<organism evidence="11 12">
    <name type="scientific">Actinomadura darangshiensis</name>
    <dbReference type="NCBI Taxonomy" id="705336"/>
    <lineage>
        <taxon>Bacteria</taxon>
        <taxon>Bacillati</taxon>
        <taxon>Actinomycetota</taxon>
        <taxon>Actinomycetes</taxon>
        <taxon>Streptosporangiales</taxon>
        <taxon>Thermomonosporaceae</taxon>
        <taxon>Actinomadura</taxon>
    </lineage>
</organism>
<evidence type="ECO:0000256" key="3">
    <source>
        <dbReference type="ARBA" id="ARBA00022475"/>
    </source>
</evidence>
<dbReference type="Pfam" id="PF04290">
    <property type="entry name" value="DctQ"/>
    <property type="match status" value="1"/>
</dbReference>
<dbReference type="GO" id="GO:0015740">
    <property type="term" value="P:C4-dicarboxylate transport"/>
    <property type="evidence" value="ECO:0007669"/>
    <property type="project" value="TreeGrafter"/>
</dbReference>
<evidence type="ECO:0000259" key="10">
    <source>
        <dbReference type="Pfam" id="PF04290"/>
    </source>
</evidence>
<feature type="transmembrane region" description="Helical" evidence="9">
    <location>
        <begin position="89"/>
        <end position="111"/>
    </location>
</feature>
<protein>
    <submittedName>
        <fullName evidence="11">TRAP transporter small permease</fullName>
    </submittedName>
</protein>
<evidence type="ECO:0000256" key="7">
    <source>
        <dbReference type="ARBA" id="ARBA00023136"/>
    </source>
</evidence>
<feature type="transmembrane region" description="Helical" evidence="9">
    <location>
        <begin position="131"/>
        <end position="148"/>
    </location>
</feature>
<feature type="transmembrane region" description="Helical" evidence="9">
    <location>
        <begin position="47"/>
        <end position="68"/>
    </location>
</feature>
<evidence type="ECO:0000256" key="9">
    <source>
        <dbReference type="SAM" id="Phobius"/>
    </source>
</evidence>
<keyword evidence="3" id="KW-1003">Cell membrane</keyword>
<dbReference type="PANTHER" id="PTHR35011">
    <property type="entry name" value="2,3-DIKETO-L-GULONATE TRAP TRANSPORTER SMALL PERMEASE PROTEIN YIAM"/>
    <property type="match status" value="1"/>
</dbReference>
<dbReference type="PANTHER" id="PTHR35011:SF2">
    <property type="entry name" value="2,3-DIKETO-L-GULONATE TRAP TRANSPORTER SMALL PERMEASE PROTEIN YIAM"/>
    <property type="match status" value="1"/>
</dbReference>
<dbReference type="EMBL" id="SMKY01000058">
    <property type="protein sequence ID" value="TDD83047.1"/>
    <property type="molecule type" value="Genomic_DNA"/>
</dbReference>
<gene>
    <name evidence="11" type="ORF">E1293_15345</name>
</gene>
<dbReference type="GO" id="GO:0022857">
    <property type="term" value="F:transmembrane transporter activity"/>
    <property type="evidence" value="ECO:0007669"/>
    <property type="project" value="TreeGrafter"/>
</dbReference>
<dbReference type="InterPro" id="IPR007387">
    <property type="entry name" value="TRAP_DctQ"/>
</dbReference>
<keyword evidence="4" id="KW-0997">Cell inner membrane</keyword>
<evidence type="ECO:0000256" key="5">
    <source>
        <dbReference type="ARBA" id="ARBA00022692"/>
    </source>
</evidence>
<dbReference type="AlphaFoldDB" id="A0A4V2YVU9"/>
<comment type="caution">
    <text evidence="11">The sequence shown here is derived from an EMBL/GenBank/DDBJ whole genome shotgun (WGS) entry which is preliminary data.</text>
</comment>
<dbReference type="Proteomes" id="UP000295578">
    <property type="component" value="Unassembled WGS sequence"/>
</dbReference>
<dbReference type="RefSeq" id="WP_132198068.1">
    <property type="nucleotide sequence ID" value="NZ_SMKY01000058.1"/>
</dbReference>
<comment type="similarity">
    <text evidence="8">Belongs to the TRAP transporter small permease family.</text>
</comment>
<keyword evidence="2" id="KW-0813">Transport</keyword>
<evidence type="ECO:0000313" key="12">
    <source>
        <dbReference type="Proteomes" id="UP000295578"/>
    </source>
</evidence>
<dbReference type="InterPro" id="IPR055348">
    <property type="entry name" value="DctQ"/>
</dbReference>
<sequence length="180" mass="18559">MRPVPAPRTSLLAKAENTVLAAALCGIVVVVLLQIGSRALLDRPLSWSTEAATDFLVWSAFLGFAVGVRERGHVALTLIEEHLSGRVLYAVRLAQLTVFAFLLGGLCYGGAQMVFGELDAVSPAGIPRWTVFAAVPVGTGLALLHVAVQAFTLSPDDAADAPGTAGRAAADPIEAAGGTL</sequence>
<proteinExistence type="inferred from homology"/>
<keyword evidence="7 9" id="KW-0472">Membrane</keyword>